<dbReference type="GO" id="GO:0005886">
    <property type="term" value="C:plasma membrane"/>
    <property type="evidence" value="ECO:0007669"/>
    <property type="project" value="TreeGrafter"/>
</dbReference>
<dbReference type="InterPro" id="IPR051263">
    <property type="entry name" value="C-type_cytochrome_biogenesis"/>
</dbReference>
<evidence type="ECO:0000256" key="2">
    <source>
        <dbReference type="ARBA" id="ARBA00022617"/>
    </source>
</evidence>
<dbReference type="GO" id="GO:0017004">
    <property type="term" value="P:cytochrome complex assembly"/>
    <property type="evidence" value="ECO:0007669"/>
    <property type="project" value="UniProtKB-KW"/>
</dbReference>
<organism evidence="9">
    <name type="scientific">marine metagenome</name>
    <dbReference type="NCBI Taxonomy" id="408172"/>
    <lineage>
        <taxon>unclassified sequences</taxon>
        <taxon>metagenomes</taxon>
        <taxon>ecological metagenomes</taxon>
    </lineage>
</organism>
<dbReference type="GO" id="GO:0046872">
    <property type="term" value="F:metal ion binding"/>
    <property type="evidence" value="ECO:0007669"/>
    <property type="project" value="UniProtKB-KW"/>
</dbReference>
<keyword evidence="5" id="KW-0201">Cytochrome c-type biogenesis</keyword>
<dbReference type="InterPro" id="IPR005616">
    <property type="entry name" value="CcmH/CycL/Ccl2/NrfF_N"/>
</dbReference>
<protein>
    <recommendedName>
        <fullName evidence="8">CcmH/CycL/Ccl2/NrfF N-terminal domain-containing protein</fullName>
    </recommendedName>
</protein>
<dbReference type="Gene3D" id="1.10.8.640">
    <property type="entry name" value="Cytochrome C biogenesis protein"/>
    <property type="match status" value="1"/>
</dbReference>
<dbReference type="Pfam" id="PF03918">
    <property type="entry name" value="CcmH"/>
    <property type="match status" value="1"/>
</dbReference>
<evidence type="ECO:0000256" key="6">
    <source>
        <dbReference type="ARBA" id="ARBA00023004"/>
    </source>
</evidence>
<gene>
    <name evidence="9" type="ORF">METZ01_LOCUS25960</name>
</gene>
<reference evidence="9" key="1">
    <citation type="submission" date="2018-05" db="EMBL/GenBank/DDBJ databases">
        <authorList>
            <person name="Lanie J.A."/>
            <person name="Ng W.-L."/>
            <person name="Kazmierczak K.M."/>
            <person name="Andrzejewski T.M."/>
            <person name="Davidsen T.M."/>
            <person name="Wayne K.J."/>
            <person name="Tettelin H."/>
            <person name="Glass J.I."/>
            <person name="Rusch D."/>
            <person name="Podicherti R."/>
            <person name="Tsui H.-C.T."/>
            <person name="Winkler M.E."/>
        </authorList>
    </citation>
    <scope>NUCLEOTIDE SEQUENCE</scope>
</reference>
<accession>A0A381Q193</accession>
<keyword evidence="2" id="KW-0349">Heme</keyword>
<sequence>MCPICEGLTLEQSQSSIAIEMREEIKKMVIKGMTDDEIKNHYVEKYGLNILAIPPASGFNLLMWIIPIIFGLFGITILYKYFFD</sequence>
<evidence type="ECO:0000256" key="4">
    <source>
        <dbReference type="ARBA" id="ARBA00022729"/>
    </source>
</evidence>
<keyword evidence="6" id="KW-0408">Iron</keyword>
<feature type="transmembrane region" description="Helical" evidence="7">
    <location>
        <begin position="61"/>
        <end position="82"/>
    </location>
</feature>
<proteinExistence type="inferred from homology"/>
<comment type="similarity">
    <text evidence="1">Belongs to the CcmH/CycL/Ccl2/NrfF family.</text>
</comment>
<dbReference type="InterPro" id="IPR038297">
    <property type="entry name" value="CcmH/CycL/NrfF/Ccl2_sf"/>
</dbReference>
<dbReference type="EMBL" id="UINC01001168">
    <property type="protein sequence ID" value="SUZ73106.1"/>
    <property type="molecule type" value="Genomic_DNA"/>
</dbReference>
<evidence type="ECO:0000256" key="7">
    <source>
        <dbReference type="SAM" id="Phobius"/>
    </source>
</evidence>
<keyword evidence="7" id="KW-1133">Transmembrane helix</keyword>
<feature type="domain" description="CcmH/CycL/Ccl2/NrfF N-terminal" evidence="8">
    <location>
        <begin position="1"/>
        <end position="80"/>
    </location>
</feature>
<keyword evidence="4" id="KW-0732">Signal</keyword>
<dbReference type="CDD" id="cd16378">
    <property type="entry name" value="CcmH_N"/>
    <property type="match status" value="1"/>
</dbReference>
<evidence type="ECO:0000256" key="1">
    <source>
        <dbReference type="ARBA" id="ARBA00010342"/>
    </source>
</evidence>
<keyword evidence="3" id="KW-0479">Metal-binding</keyword>
<keyword evidence="7" id="KW-0812">Transmembrane</keyword>
<evidence type="ECO:0000259" key="8">
    <source>
        <dbReference type="Pfam" id="PF03918"/>
    </source>
</evidence>
<evidence type="ECO:0000313" key="9">
    <source>
        <dbReference type="EMBL" id="SUZ73106.1"/>
    </source>
</evidence>
<dbReference type="PANTHER" id="PTHR47870">
    <property type="entry name" value="CYTOCHROME C-TYPE BIOGENESIS PROTEIN CCMH"/>
    <property type="match status" value="1"/>
</dbReference>
<name>A0A381Q193_9ZZZZ</name>
<evidence type="ECO:0000256" key="5">
    <source>
        <dbReference type="ARBA" id="ARBA00022748"/>
    </source>
</evidence>
<keyword evidence="7" id="KW-0472">Membrane</keyword>
<dbReference type="AlphaFoldDB" id="A0A381Q193"/>
<dbReference type="PANTHER" id="PTHR47870:SF1">
    <property type="entry name" value="CYTOCHROME C-TYPE BIOGENESIS PROTEIN CCMH"/>
    <property type="match status" value="1"/>
</dbReference>
<evidence type="ECO:0000256" key="3">
    <source>
        <dbReference type="ARBA" id="ARBA00022723"/>
    </source>
</evidence>